<evidence type="ECO:0000256" key="4">
    <source>
        <dbReference type="ARBA" id="ARBA00022448"/>
    </source>
</evidence>
<evidence type="ECO:0000256" key="1">
    <source>
        <dbReference type="ARBA" id="ARBA00004613"/>
    </source>
</evidence>
<comment type="subcellular location">
    <subcellularLocation>
        <location evidence="1">Secreted</location>
    </subcellularLocation>
</comment>
<dbReference type="InterPro" id="IPR012674">
    <property type="entry name" value="Calycin"/>
</dbReference>
<evidence type="ECO:0000256" key="5">
    <source>
        <dbReference type="ARBA" id="ARBA00022525"/>
    </source>
</evidence>
<dbReference type="GO" id="GO:0008289">
    <property type="term" value="F:lipid binding"/>
    <property type="evidence" value="ECO:0007669"/>
    <property type="project" value="UniProtKB-KW"/>
</dbReference>
<reference evidence="14" key="2">
    <citation type="submission" date="2025-08" db="UniProtKB">
        <authorList>
            <consortium name="RefSeq"/>
        </authorList>
    </citation>
    <scope>IDENTIFICATION</scope>
    <source>
        <strain evidence="14">S238N-H82</strain>
        <tissue evidence="14">Testes</tissue>
    </source>
</reference>
<evidence type="ECO:0000256" key="9">
    <source>
        <dbReference type="ARBA" id="ARBA00023180"/>
    </source>
</evidence>
<keyword evidence="13" id="KW-1185">Reference proteome</keyword>
<dbReference type="GO" id="GO:0005737">
    <property type="term" value="C:cytoplasm"/>
    <property type="evidence" value="ECO:0000318"/>
    <property type="project" value="GO_Central"/>
</dbReference>
<keyword evidence="10" id="KW-0873">Pyrrolidone carboxylic acid</keyword>
<feature type="domain" description="Lipocalin/cytosolic fatty-acid binding" evidence="12">
    <location>
        <begin position="38"/>
        <end position="184"/>
    </location>
</feature>
<dbReference type="GO" id="GO:0006629">
    <property type="term" value="P:lipid metabolic process"/>
    <property type="evidence" value="ECO:0000318"/>
    <property type="project" value="GO_Central"/>
</dbReference>
<evidence type="ECO:0000256" key="8">
    <source>
        <dbReference type="ARBA" id="ARBA00023157"/>
    </source>
</evidence>
<organism evidence="13 14">
    <name type="scientific">Branchiostoma floridae</name>
    <name type="common">Florida lancelet</name>
    <name type="synonym">Amphioxus</name>
    <dbReference type="NCBI Taxonomy" id="7739"/>
    <lineage>
        <taxon>Eukaryota</taxon>
        <taxon>Metazoa</taxon>
        <taxon>Chordata</taxon>
        <taxon>Cephalochordata</taxon>
        <taxon>Leptocardii</taxon>
        <taxon>Amphioxiformes</taxon>
        <taxon>Branchiostomatidae</taxon>
        <taxon>Branchiostoma</taxon>
    </lineage>
</organism>
<evidence type="ECO:0000256" key="3">
    <source>
        <dbReference type="ARBA" id="ARBA00019890"/>
    </source>
</evidence>
<dbReference type="Pfam" id="PF08212">
    <property type="entry name" value="Lipocalin_2"/>
    <property type="match status" value="1"/>
</dbReference>
<dbReference type="InterPro" id="IPR002969">
    <property type="entry name" value="ApolipopD"/>
</dbReference>
<dbReference type="AlphaFoldDB" id="A0A9J7MT61"/>
<keyword evidence="9" id="KW-0325">Glycoprotein</keyword>
<sequence>MEKLVAFVIFSCAVSVVQGQVFNWGKCPDVPVKFNFSVEAYLGRWFEIARFPTIFEKGLKCVQANYTLLEDSTIQVVNQGRKKCCGDETKAVGVAWAPDPAEPAKLAVRFSRFMPAGPYWVLDTDYDRYSVVWSCVNLFWGVARLELTWILGRERQLDEYKLRDIVYELTKYKIDAAKFKWTDQDNCNGTVPTAPVPLDNDPSSNVVYEEGYWIHPKIF</sequence>
<protein>
    <recommendedName>
        <fullName evidence="3">Apolipoprotein D</fullName>
    </recommendedName>
</protein>
<evidence type="ECO:0000256" key="11">
    <source>
        <dbReference type="PIRNR" id="PIRNR036893"/>
    </source>
</evidence>
<evidence type="ECO:0000313" key="14">
    <source>
        <dbReference type="RefSeq" id="XP_035677986.1"/>
    </source>
</evidence>
<gene>
    <name evidence="14" type="primary">LOC118416828</name>
</gene>
<accession>A0A9J7MT61</accession>
<keyword evidence="7" id="KW-0446">Lipid-binding</keyword>
<keyword evidence="8" id="KW-1015">Disulfide bond</keyword>
<dbReference type="Gene3D" id="2.40.128.20">
    <property type="match status" value="1"/>
</dbReference>
<dbReference type="OMA" id="HKYLGRW"/>
<keyword evidence="5" id="KW-0964">Secreted</keyword>
<dbReference type="FunFam" id="2.40.128.20:FF:000003">
    <property type="entry name" value="Apolipoprotein D"/>
    <property type="match status" value="1"/>
</dbReference>
<evidence type="ECO:0000256" key="7">
    <source>
        <dbReference type="ARBA" id="ARBA00023121"/>
    </source>
</evidence>
<dbReference type="CDD" id="cd19437">
    <property type="entry name" value="lipocalin_apoD-like"/>
    <property type="match status" value="1"/>
</dbReference>
<evidence type="ECO:0000313" key="13">
    <source>
        <dbReference type="Proteomes" id="UP000001554"/>
    </source>
</evidence>
<dbReference type="GO" id="GO:0000302">
    <property type="term" value="P:response to reactive oxygen species"/>
    <property type="evidence" value="ECO:0000318"/>
    <property type="project" value="GO_Central"/>
</dbReference>
<evidence type="ECO:0000259" key="12">
    <source>
        <dbReference type="Pfam" id="PF08212"/>
    </source>
</evidence>
<dbReference type="InterPro" id="IPR022272">
    <property type="entry name" value="Lipocalin_CS"/>
</dbReference>
<dbReference type="PIRSF" id="PIRSF036893">
    <property type="entry name" value="Lipocalin_ApoD"/>
    <property type="match status" value="1"/>
</dbReference>
<keyword evidence="6 11" id="KW-0732">Signal</keyword>
<dbReference type="OrthoDB" id="565904at2759"/>
<dbReference type="GeneID" id="118416828"/>
<dbReference type="KEGG" id="bfo:118416828"/>
<dbReference type="PRINTS" id="PR01219">
    <property type="entry name" value="APOLIPOPROTD"/>
</dbReference>
<dbReference type="InterPro" id="IPR022271">
    <property type="entry name" value="Lipocalin_ApoD"/>
</dbReference>
<evidence type="ECO:0000256" key="6">
    <source>
        <dbReference type="ARBA" id="ARBA00022729"/>
    </source>
</evidence>
<keyword evidence="4" id="KW-0813">Transport</keyword>
<dbReference type="RefSeq" id="XP_035677986.1">
    <property type="nucleotide sequence ID" value="XM_035822093.1"/>
</dbReference>
<dbReference type="PANTHER" id="PTHR10612:SF34">
    <property type="entry name" value="APOLIPOPROTEIN D"/>
    <property type="match status" value="1"/>
</dbReference>
<dbReference type="GO" id="GO:0005576">
    <property type="term" value="C:extracellular region"/>
    <property type="evidence" value="ECO:0007669"/>
    <property type="project" value="UniProtKB-SubCell"/>
</dbReference>
<evidence type="ECO:0000256" key="10">
    <source>
        <dbReference type="ARBA" id="ARBA00023283"/>
    </source>
</evidence>
<dbReference type="SUPFAM" id="SSF50814">
    <property type="entry name" value="Lipocalins"/>
    <property type="match status" value="1"/>
</dbReference>
<evidence type="ECO:0000256" key="2">
    <source>
        <dbReference type="ARBA" id="ARBA00006889"/>
    </source>
</evidence>
<dbReference type="InterPro" id="IPR000566">
    <property type="entry name" value="Lipocln_cytosolic_FA-bd_dom"/>
</dbReference>
<proteinExistence type="inferred from homology"/>
<dbReference type="GO" id="GO:0006869">
    <property type="term" value="P:lipid transport"/>
    <property type="evidence" value="ECO:0007669"/>
    <property type="project" value="InterPro"/>
</dbReference>
<name>A0A9J7MT61_BRAFL</name>
<dbReference type="PROSITE" id="PS00213">
    <property type="entry name" value="LIPOCALIN"/>
    <property type="match status" value="1"/>
</dbReference>
<comment type="similarity">
    <text evidence="2 11">Belongs to the calycin superfamily. Lipocalin family.</text>
</comment>
<feature type="chain" id="PRO_5039967296" description="Apolipoprotein D" evidence="11">
    <location>
        <begin position="20"/>
        <end position="219"/>
    </location>
</feature>
<dbReference type="PANTHER" id="PTHR10612">
    <property type="entry name" value="APOLIPOPROTEIN D"/>
    <property type="match status" value="1"/>
</dbReference>
<dbReference type="Proteomes" id="UP000001554">
    <property type="component" value="Chromosome 5"/>
</dbReference>
<dbReference type="GO" id="GO:0042246">
    <property type="term" value="P:tissue regeneration"/>
    <property type="evidence" value="ECO:0007669"/>
    <property type="project" value="InterPro"/>
</dbReference>
<reference evidence="13" key="1">
    <citation type="journal article" date="2020" name="Nat. Ecol. Evol.">
        <title>Deeply conserved synteny resolves early events in vertebrate evolution.</title>
        <authorList>
            <person name="Simakov O."/>
            <person name="Marletaz F."/>
            <person name="Yue J.X."/>
            <person name="O'Connell B."/>
            <person name="Jenkins J."/>
            <person name="Brandt A."/>
            <person name="Calef R."/>
            <person name="Tung C.H."/>
            <person name="Huang T.K."/>
            <person name="Schmutz J."/>
            <person name="Satoh N."/>
            <person name="Yu J.K."/>
            <person name="Putnam N.H."/>
            <person name="Green R.E."/>
            <person name="Rokhsar D.S."/>
        </authorList>
    </citation>
    <scope>NUCLEOTIDE SEQUENCE [LARGE SCALE GENOMIC DNA]</scope>
    <source>
        <strain evidence="13">S238N-H82</strain>
    </source>
</reference>
<feature type="signal peptide" evidence="11">
    <location>
        <begin position="1"/>
        <end position="19"/>
    </location>
</feature>
<dbReference type="GO" id="GO:0007420">
    <property type="term" value="P:brain development"/>
    <property type="evidence" value="ECO:0007669"/>
    <property type="project" value="InterPro"/>
</dbReference>